<name>A0A179HWT9_PURLI</name>
<dbReference type="Pfam" id="PF01522">
    <property type="entry name" value="Polysacc_deac_1"/>
    <property type="match status" value="1"/>
</dbReference>
<evidence type="ECO:0000256" key="5">
    <source>
        <dbReference type="ARBA" id="ARBA00022801"/>
    </source>
</evidence>
<dbReference type="AlphaFoldDB" id="A0A179HWT9"/>
<keyword evidence="3" id="KW-0479">Metal-binding</keyword>
<gene>
    <name evidence="13" type="ORF">VFPFJ_00129</name>
</gene>
<feature type="compositionally biased region" description="Acidic residues" evidence="9">
    <location>
        <begin position="396"/>
        <end position="413"/>
    </location>
</feature>
<keyword evidence="7" id="KW-0170">Cobalt</keyword>
<proteinExistence type="predicted"/>
<dbReference type="GO" id="GO:0005975">
    <property type="term" value="P:carbohydrate metabolic process"/>
    <property type="evidence" value="ECO:0007669"/>
    <property type="project" value="InterPro"/>
</dbReference>
<reference evidence="13 14" key="1">
    <citation type="submission" date="2016-02" db="EMBL/GenBank/DDBJ databases">
        <title>Biosynthesis of antibiotic leucinostatins and their inhibition on Phytophthora in bio-control Purpureocillium lilacinum.</title>
        <authorList>
            <person name="Wang G."/>
            <person name="Liu Z."/>
            <person name="Lin R."/>
            <person name="Li E."/>
            <person name="Mao Z."/>
            <person name="Ling J."/>
            <person name="Yin W."/>
            <person name="Xie B."/>
        </authorList>
    </citation>
    <scope>NUCLEOTIDE SEQUENCE [LARGE SCALE GENOMIC DNA]</scope>
    <source>
        <strain evidence="13">PLFJ-1</strain>
    </source>
</reference>
<dbReference type="PANTHER" id="PTHR46471">
    <property type="entry name" value="CHITIN DEACETYLASE"/>
    <property type="match status" value="1"/>
</dbReference>
<keyword evidence="8" id="KW-1015">Disulfide bond</keyword>
<dbReference type="CDD" id="cd11618">
    <property type="entry name" value="ChtBD1_1"/>
    <property type="match status" value="1"/>
</dbReference>
<keyword evidence="6" id="KW-0119">Carbohydrate metabolism</keyword>
<dbReference type="Gene3D" id="3.30.60.10">
    <property type="entry name" value="Endochitinase-like"/>
    <property type="match status" value="1"/>
</dbReference>
<evidence type="ECO:0000256" key="8">
    <source>
        <dbReference type="PROSITE-ProRule" id="PRU00261"/>
    </source>
</evidence>
<comment type="caution">
    <text evidence="8">Lacks conserved residue(s) required for the propagation of feature annotation.</text>
</comment>
<feature type="compositionally biased region" description="Basic and acidic residues" evidence="9">
    <location>
        <begin position="456"/>
        <end position="469"/>
    </location>
</feature>
<feature type="chain" id="PRO_5008103943" evidence="10">
    <location>
        <begin position="25"/>
        <end position="490"/>
    </location>
</feature>
<keyword evidence="2 8" id="KW-0147">Chitin-binding</keyword>
<evidence type="ECO:0000256" key="9">
    <source>
        <dbReference type="SAM" id="MobiDB-lite"/>
    </source>
</evidence>
<feature type="compositionally biased region" description="Acidic residues" evidence="9">
    <location>
        <begin position="443"/>
        <end position="455"/>
    </location>
</feature>
<evidence type="ECO:0000256" key="2">
    <source>
        <dbReference type="ARBA" id="ARBA00022669"/>
    </source>
</evidence>
<evidence type="ECO:0000259" key="11">
    <source>
        <dbReference type="PROSITE" id="PS50941"/>
    </source>
</evidence>
<feature type="region of interest" description="Disordered" evidence="9">
    <location>
        <begin position="435"/>
        <end position="490"/>
    </location>
</feature>
<evidence type="ECO:0000256" key="3">
    <source>
        <dbReference type="ARBA" id="ARBA00022723"/>
    </source>
</evidence>
<dbReference type="InterPro" id="IPR002509">
    <property type="entry name" value="NODB_dom"/>
</dbReference>
<dbReference type="SUPFAM" id="SSF88713">
    <property type="entry name" value="Glycoside hydrolase/deacetylase"/>
    <property type="match status" value="1"/>
</dbReference>
<dbReference type="InterPro" id="IPR001002">
    <property type="entry name" value="Chitin-bd_1"/>
</dbReference>
<dbReference type="InterPro" id="IPR036861">
    <property type="entry name" value="Endochitinase-like_sf"/>
</dbReference>
<dbReference type="Gene3D" id="3.20.20.370">
    <property type="entry name" value="Glycoside hydrolase/deacetylase"/>
    <property type="match status" value="1"/>
</dbReference>
<feature type="domain" description="NodB homology" evidence="12">
    <location>
        <begin position="63"/>
        <end position="254"/>
    </location>
</feature>
<feature type="signal peptide" evidence="10">
    <location>
        <begin position="1"/>
        <end position="24"/>
    </location>
</feature>
<evidence type="ECO:0000256" key="10">
    <source>
        <dbReference type="SAM" id="SignalP"/>
    </source>
</evidence>
<organism evidence="13 14">
    <name type="scientific">Purpureocillium lilacinum</name>
    <name type="common">Paecilomyces lilacinus</name>
    <dbReference type="NCBI Taxonomy" id="33203"/>
    <lineage>
        <taxon>Eukaryota</taxon>
        <taxon>Fungi</taxon>
        <taxon>Dikarya</taxon>
        <taxon>Ascomycota</taxon>
        <taxon>Pezizomycotina</taxon>
        <taxon>Sordariomycetes</taxon>
        <taxon>Hypocreomycetidae</taxon>
        <taxon>Hypocreales</taxon>
        <taxon>Ophiocordycipitaceae</taxon>
        <taxon>Purpureocillium</taxon>
    </lineage>
</organism>
<evidence type="ECO:0000313" key="13">
    <source>
        <dbReference type="EMBL" id="OAQ94021.1"/>
    </source>
</evidence>
<dbReference type="Proteomes" id="UP000078340">
    <property type="component" value="Unassembled WGS sequence"/>
</dbReference>
<protein>
    <submittedName>
        <fullName evidence="13">Polysaccharide deacetylase</fullName>
    </submittedName>
</protein>
<keyword evidence="4 10" id="KW-0732">Signal</keyword>
<evidence type="ECO:0000256" key="6">
    <source>
        <dbReference type="ARBA" id="ARBA00023277"/>
    </source>
</evidence>
<dbReference type="PROSITE" id="PS50941">
    <property type="entry name" value="CHIT_BIND_I_2"/>
    <property type="match status" value="1"/>
</dbReference>
<feature type="compositionally biased region" description="Polar residues" evidence="9">
    <location>
        <begin position="284"/>
        <end position="296"/>
    </location>
</feature>
<dbReference type="GO" id="GO:0046872">
    <property type="term" value="F:metal ion binding"/>
    <property type="evidence" value="ECO:0007669"/>
    <property type="project" value="UniProtKB-KW"/>
</dbReference>
<feature type="region of interest" description="Disordered" evidence="9">
    <location>
        <begin position="376"/>
        <end position="419"/>
    </location>
</feature>
<feature type="disulfide bond" evidence="8">
    <location>
        <begin position="344"/>
        <end position="358"/>
    </location>
</feature>
<evidence type="ECO:0000313" key="14">
    <source>
        <dbReference type="Proteomes" id="UP000078340"/>
    </source>
</evidence>
<feature type="compositionally biased region" description="Acidic residues" evidence="9">
    <location>
        <begin position="470"/>
        <end position="490"/>
    </location>
</feature>
<feature type="domain" description="Chitin-binding type-1" evidence="11">
    <location>
        <begin position="321"/>
        <end position="371"/>
    </location>
</feature>
<sequence>MAPRSIGHLTQAALLLGLQGVLHGGTTFAHEYRPEGPQTDIIPRPHLGNVPYGTIIDKCVKPGVVALTFDDGPAMYTEALLNLLDTFNAKATFFVVGLQDRRNIQDEPWRSLLVRMDRDGHHIASHTWTHVNLDRHLVPGRPEIQMMYSEMAFRNIFGWIPTYMRAPYLACGGDCQAYLGERGYHIIGVSLDTNDWMTQDRNVLENSKMLFNKGLSEKAADNGYIVLAHDPQAHALQLASHMLLTAKTRGYKFVTVGECLGDPKENWYRPAPKAANQAGGVQEPGSSLPDSASSPGPESGATMPVEFRPFDERVAVIVSKDGLCGRSMDLMFNYTCAGSSFGGCCSSFGHCGSSRVHCGAGCNAAFGLCHGLEKPPGSIESNVRGSNAAHEKREEGEEEGEESEEPSEEDDLLFPDKPPVKYQWWDFDFEEIMRDSEKTQVSDPDDPWADGDVEPDEHPNKLEDIKPAEEPQEEDEDEEDEEEEEEEKQG</sequence>
<keyword evidence="5" id="KW-0378">Hydrolase</keyword>
<dbReference type="GO" id="GO:0008061">
    <property type="term" value="F:chitin binding"/>
    <property type="evidence" value="ECO:0007669"/>
    <property type="project" value="UniProtKB-UniRule"/>
</dbReference>
<dbReference type="SUPFAM" id="SSF57016">
    <property type="entry name" value="Plant lectins/antimicrobial peptides"/>
    <property type="match status" value="1"/>
</dbReference>
<accession>A0A179HWT9</accession>
<dbReference type="GO" id="GO:0016810">
    <property type="term" value="F:hydrolase activity, acting on carbon-nitrogen (but not peptide) bonds"/>
    <property type="evidence" value="ECO:0007669"/>
    <property type="project" value="InterPro"/>
</dbReference>
<evidence type="ECO:0000259" key="12">
    <source>
        <dbReference type="PROSITE" id="PS51677"/>
    </source>
</evidence>
<feature type="region of interest" description="Disordered" evidence="9">
    <location>
        <begin position="274"/>
        <end position="304"/>
    </location>
</feature>
<evidence type="ECO:0000256" key="4">
    <source>
        <dbReference type="ARBA" id="ARBA00022729"/>
    </source>
</evidence>
<evidence type="ECO:0000256" key="1">
    <source>
        <dbReference type="ARBA" id="ARBA00001941"/>
    </source>
</evidence>
<dbReference type="PROSITE" id="PS51677">
    <property type="entry name" value="NODB"/>
    <property type="match status" value="1"/>
</dbReference>
<dbReference type="EMBL" id="LSBI01000001">
    <property type="protein sequence ID" value="OAQ94021.1"/>
    <property type="molecule type" value="Genomic_DNA"/>
</dbReference>
<dbReference type="InterPro" id="IPR011330">
    <property type="entry name" value="Glyco_hydro/deAcase_b/a-brl"/>
</dbReference>
<evidence type="ECO:0000256" key="7">
    <source>
        <dbReference type="ARBA" id="ARBA00023285"/>
    </source>
</evidence>
<comment type="cofactor">
    <cofactor evidence="1">
        <name>Co(2+)</name>
        <dbReference type="ChEBI" id="CHEBI:48828"/>
    </cofactor>
</comment>
<dbReference type="PANTHER" id="PTHR46471:SF2">
    <property type="entry name" value="CHITIN DEACETYLASE-RELATED"/>
    <property type="match status" value="1"/>
</dbReference>
<comment type="caution">
    <text evidence="13">The sequence shown here is derived from an EMBL/GenBank/DDBJ whole genome shotgun (WGS) entry which is preliminary data.</text>
</comment>